<dbReference type="SUPFAM" id="SSF53686">
    <property type="entry name" value="Tryptophan synthase beta subunit-like PLP-dependent enzymes"/>
    <property type="match status" value="1"/>
</dbReference>
<evidence type="ECO:0000256" key="3">
    <source>
        <dbReference type="ARBA" id="ARBA00022898"/>
    </source>
</evidence>
<dbReference type="Gene3D" id="3.40.50.1100">
    <property type="match status" value="1"/>
</dbReference>
<dbReference type="PANTHER" id="PTHR43780">
    <property type="entry name" value="1-AMINOCYCLOPROPANE-1-CARBOXYLATE DEAMINASE-RELATED"/>
    <property type="match status" value="1"/>
</dbReference>
<dbReference type="PANTHER" id="PTHR43780:SF2">
    <property type="entry name" value="1-AMINOCYCLOPROPANE-1-CARBOXYLATE DEAMINASE-RELATED"/>
    <property type="match status" value="1"/>
</dbReference>
<dbReference type="GO" id="GO:0019148">
    <property type="term" value="F:D-cysteine desulfhydrase activity"/>
    <property type="evidence" value="ECO:0007669"/>
    <property type="project" value="TreeGrafter"/>
</dbReference>
<name>A0AB34JCL9_PRYPA</name>
<dbReference type="InterPro" id="IPR027278">
    <property type="entry name" value="ACCD_DCysDesulf"/>
</dbReference>
<reference evidence="4 5" key="1">
    <citation type="journal article" date="2024" name="Science">
        <title>Giant polyketide synthase enzymes in the biosynthesis of giant marine polyether toxins.</title>
        <authorList>
            <person name="Fallon T.R."/>
            <person name="Shende V.V."/>
            <person name="Wierzbicki I.H."/>
            <person name="Pendleton A.L."/>
            <person name="Watervoot N.F."/>
            <person name="Auber R.P."/>
            <person name="Gonzalez D.J."/>
            <person name="Wisecaver J.H."/>
            <person name="Moore B.S."/>
        </authorList>
    </citation>
    <scope>NUCLEOTIDE SEQUENCE [LARGE SCALE GENOMIC DNA]</scope>
    <source>
        <strain evidence="4 5">12B1</strain>
    </source>
</reference>
<keyword evidence="5" id="KW-1185">Reference proteome</keyword>
<dbReference type="AlphaFoldDB" id="A0AB34JCL9"/>
<proteinExistence type="inferred from homology"/>
<accession>A0AB34JCL9</accession>
<comment type="caution">
    <text evidence="4">The sequence shown here is derived from an EMBL/GenBank/DDBJ whole genome shotgun (WGS) entry which is preliminary data.</text>
</comment>
<evidence type="ECO:0000256" key="1">
    <source>
        <dbReference type="ARBA" id="ARBA00001933"/>
    </source>
</evidence>
<evidence type="ECO:0008006" key="6">
    <source>
        <dbReference type="Google" id="ProtNLM"/>
    </source>
</evidence>
<evidence type="ECO:0000313" key="4">
    <source>
        <dbReference type="EMBL" id="KAL1519735.1"/>
    </source>
</evidence>
<comment type="cofactor">
    <cofactor evidence="1">
        <name>pyridoxal 5'-phosphate</name>
        <dbReference type="ChEBI" id="CHEBI:597326"/>
    </cofactor>
</comment>
<keyword evidence="3" id="KW-0663">Pyridoxal phosphate</keyword>
<evidence type="ECO:0000256" key="2">
    <source>
        <dbReference type="ARBA" id="ARBA00008639"/>
    </source>
</evidence>
<gene>
    <name evidence="4" type="ORF">AB1Y20_023243</name>
</gene>
<protein>
    <recommendedName>
        <fullName evidence="6">Tryptophan synthase beta chain-like PALP domain-containing protein</fullName>
    </recommendedName>
</protein>
<organism evidence="4 5">
    <name type="scientific">Prymnesium parvum</name>
    <name type="common">Toxic golden alga</name>
    <dbReference type="NCBI Taxonomy" id="97485"/>
    <lineage>
        <taxon>Eukaryota</taxon>
        <taxon>Haptista</taxon>
        <taxon>Haptophyta</taxon>
        <taxon>Prymnesiophyceae</taxon>
        <taxon>Prymnesiales</taxon>
        <taxon>Prymnesiaceae</taxon>
        <taxon>Prymnesium</taxon>
    </lineage>
</organism>
<dbReference type="InterPro" id="IPR036052">
    <property type="entry name" value="TrpB-like_PALP_sf"/>
</dbReference>
<sequence>MSFAVMRQLFTPLSSTLQRMQQSVGVAPPTQAMLDEEDHDSCPLLRHLPMLKQKIAYRALGDRFPTPIHEASVQSAAGFRCHFYVKREDLSSGLYGGNKVRTLQFQLAVLEARLSCGEPHVLPLTVIGTYGSNQNVATVVHAASRIPALLPSINVAMTEPEVPDLDSALNVLSILSFTRAKPLFNLLPTLPPVLRATFLGKGTVIMLGGNTPSGCMGQVSALLELAMQIEAGEAPDPDRIYLAIGSSCTVSGLIIGVALSRHLGLKAFASGEFKICGVIIHHLLAGLQRNFDFHRKWQDTPLSIAQTIRATCGTMASLGAPDLTEKALKVLADEVEINDDKGLCGKYGGHSELSRKAAGLYDTSGKTYSMESGVEVPQKPIWLCGHFVAKPFASMIDAIEASSLRGEQLKCILWQTKSAVQPRGNADEWEKATRMPHALKTWMTEGKAESSLRPGSIDPFSGTAADYRSGMTAVNLD</sequence>
<comment type="similarity">
    <text evidence="2">Belongs to the ACC deaminase/D-cysteine desulfhydrase family.</text>
</comment>
<dbReference type="EMBL" id="JBGBPQ010000009">
    <property type="protein sequence ID" value="KAL1519735.1"/>
    <property type="molecule type" value="Genomic_DNA"/>
</dbReference>
<dbReference type="Proteomes" id="UP001515480">
    <property type="component" value="Unassembled WGS sequence"/>
</dbReference>
<evidence type="ECO:0000313" key="5">
    <source>
        <dbReference type="Proteomes" id="UP001515480"/>
    </source>
</evidence>